<accession>A0A4S4K014</accession>
<gene>
    <name evidence="1" type="ORF">AJ85_10640</name>
</gene>
<name>A0A4S4K014_ALKAL</name>
<dbReference type="AlphaFoldDB" id="A0A4S4K014"/>
<comment type="caution">
    <text evidence="1">The sequence shown here is derived from an EMBL/GenBank/DDBJ whole genome shotgun (WGS) entry which is preliminary data.</text>
</comment>
<dbReference type="Proteomes" id="UP000297014">
    <property type="component" value="Unassembled WGS sequence"/>
</dbReference>
<evidence type="ECO:0000313" key="1">
    <source>
        <dbReference type="EMBL" id="THG90460.1"/>
    </source>
</evidence>
<organism evidence="1 2">
    <name type="scientific">Alkalihalobacillus alcalophilus ATCC 27647 = CGMCC 1.3604</name>
    <dbReference type="NCBI Taxonomy" id="1218173"/>
    <lineage>
        <taxon>Bacteria</taxon>
        <taxon>Bacillati</taxon>
        <taxon>Bacillota</taxon>
        <taxon>Bacilli</taxon>
        <taxon>Bacillales</taxon>
        <taxon>Bacillaceae</taxon>
        <taxon>Alkalihalobacillus</taxon>
    </lineage>
</organism>
<proteinExistence type="predicted"/>
<protein>
    <submittedName>
        <fullName evidence="1">Uncharacterized protein</fullName>
    </submittedName>
</protein>
<sequence length="39" mass="4529">MSNKKIIAYSYILKKLGLLSQSEVENLNDLYKSKPSKRK</sequence>
<evidence type="ECO:0000313" key="2">
    <source>
        <dbReference type="Proteomes" id="UP000297014"/>
    </source>
</evidence>
<dbReference type="EMBL" id="JALP01000151">
    <property type="protein sequence ID" value="THG90460.1"/>
    <property type="molecule type" value="Genomic_DNA"/>
</dbReference>
<reference evidence="1 2" key="1">
    <citation type="submission" date="2014-01" db="EMBL/GenBank/DDBJ databases">
        <title>Draft genome sequencing of Bacillus alcalophilus CGMCC 1.3604.</title>
        <authorList>
            <person name="Yang J."/>
            <person name="Diao L."/>
            <person name="Yang S."/>
        </authorList>
    </citation>
    <scope>NUCLEOTIDE SEQUENCE [LARGE SCALE GENOMIC DNA]</scope>
    <source>
        <strain evidence="1 2">CGMCC 1.3604</strain>
    </source>
</reference>